<gene>
    <name evidence="2" type="ORF">GEMMAAP_05510</name>
</gene>
<dbReference type="KEGG" id="gph:GEMMAAP_05510"/>
<dbReference type="InterPro" id="IPR021279">
    <property type="entry name" value="DUF2721"/>
</dbReference>
<feature type="transmembrane region" description="Helical" evidence="1">
    <location>
        <begin position="80"/>
        <end position="105"/>
    </location>
</feature>
<keyword evidence="1" id="KW-0812">Transmembrane</keyword>
<keyword evidence="3" id="KW-1185">Reference proteome</keyword>
<keyword evidence="1" id="KW-1133">Transmembrane helix</keyword>
<evidence type="ECO:0000313" key="2">
    <source>
        <dbReference type="EMBL" id="AMW04446.1"/>
    </source>
</evidence>
<feature type="transmembrane region" description="Helical" evidence="1">
    <location>
        <begin position="111"/>
        <end position="131"/>
    </location>
</feature>
<reference evidence="2 3" key="2">
    <citation type="journal article" date="2016" name="Environ. Microbiol. Rep.">
        <title>Metagenomic evidence for the presence of phototrophic Gemmatimonadetes bacteria in diverse environments.</title>
        <authorList>
            <person name="Zeng Y."/>
            <person name="Baumbach J."/>
            <person name="Barbosa E.G."/>
            <person name="Azevedo V."/>
            <person name="Zhang C."/>
            <person name="Koblizek M."/>
        </authorList>
    </citation>
    <scope>NUCLEOTIDE SEQUENCE [LARGE SCALE GENOMIC DNA]</scope>
    <source>
        <strain evidence="2 3">AP64</strain>
    </source>
</reference>
<dbReference type="OrthoDB" id="5396182at2"/>
<dbReference type="EMBL" id="CP011454">
    <property type="protein sequence ID" value="AMW04446.1"/>
    <property type="molecule type" value="Genomic_DNA"/>
</dbReference>
<name>A0A143BHB7_9BACT</name>
<dbReference type="AlphaFoldDB" id="A0A143BHB7"/>
<dbReference type="STRING" id="1379270.GEMMAAP_05510"/>
<dbReference type="Proteomes" id="UP000076404">
    <property type="component" value="Chromosome"/>
</dbReference>
<reference evidence="2 3" key="1">
    <citation type="journal article" date="2014" name="Proc. Natl. Acad. Sci. U.S.A.">
        <title>Functional type 2 photosynthetic reaction centers found in the rare bacterial phylum Gemmatimonadetes.</title>
        <authorList>
            <person name="Zeng Y."/>
            <person name="Feng F."/>
            <person name="Medova H."/>
            <person name="Dean J."/>
            <person name="Koblizek M."/>
        </authorList>
    </citation>
    <scope>NUCLEOTIDE SEQUENCE [LARGE SCALE GENOMIC DNA]</scope>
    <source>
        <strain evidence="2 3">AP64</strain>
    </source>
</reference>
<proteinExistence type="predicted"/>
<protein>
    <recommendedName>
        <fullName evidence="4">DUF2721 domain-containing protein</fullName>
    </recommendedName>
</protein>
<feature type="transmembrane region" description="Helical" evidence="1">
    <location>
        <begin position="12"/>
        <end position="34"/>
    </location>
</feature>
<sequence length="146" mass="15633">MQPNVQISAIAHVIQLAIAPVFLLTGIASLLGVLTNRLARVIDRARLLEGHLPDLTGEFKLVAGGDLTMLSRRARLINRAISLCTTAALLVCVVIAVLFVSAFLSQDLSRLIAGLFVIAMGCVIAGLVSFLREVYFATQSLRIGPH</sequence>
<evidence type="ECO:0000313" key="3">
    <source>
        <dbReference type="Proteomes" id="UP000076404"/>
    </source>
</evidence>
<evidence type="ECO:0000256" key="1">
    <source>
        <dbReference type="SAM" id="Phobius"/>
    </source>
</evidence>
<accession>A0A143BHB7</accession>
<dbReference type="eggNOG" id="ENOG5032YAP">
    <property type="taxonomic scope" value="Bacteria"/>
</dbReference>
<dbReference type="RefSeq" id="WP_026849892.1">
    <property type="nucleotide sequence ID" value="NZ_CP011454.1"/>
</dbReference>
<organism evidence="2 3">
    <name type="scientific">Gemmatimonas phototrophica</name>
    <dbReference type="NCBI Taxonomy" id="1379270"/>
    <lineage>
        <taxon>Bacteria</taxon>
        <taxon>Pseudomonadati</taxon>
        <taxon>Gemmatimonadota</taxon>
        <taxon>Gemmatimonadia</taxon>
        <taxon>Gemmatimonadales</taxon>
        <taxon>Gemmatimonadaceae</taxon>
        <taxon>Gemmatimonas</taxon>
    </lineage>
</organism>
<keyword evidence="1" id="KW-0472">Membrane</keyword>
<evidence type="ECO:0008006" key="4">
    <source>
        <dbReference type="Google" id="ProtNLM"/>
    </source>
</evidence>
<dbReference type="Pfam" id="PF11026">
    <property type="entry name" value="DUF2721"/>
    <property type="match status" value="1"/>
</dbReference>